<dbReference type="InterPro" id="IPR005482">
    <property type="entry name" value="Biotin_COase_C"/>
</dbReference>
<dbReference type="Gene3D" id="3.30.1490.20">
    <property type="entry name" value="ATP-grasp fold, A domain"/>
    <property type="match status" value="1"/>
</dbReference>
<name>A0AAN8FLZ7_TRICO</name>
<evidence type="ECO:0000313" key="11">
    <source>
        <dbReference type="EMBL" id="KAK5972340.1"/>
    </source>
</evidence>
<feature type="domain" description="CoA carboxyltransferase N-terminal" evidence="9">
    <location>
        <begin position="1486"/>
        <end position="1857"/>
    </location>
</feature>
<dbReference type="InterPro" id="IPR034733">
    <property type="entry name" value="AcCoA_carboxyl_beta"/>
</dbReference>
<dbReference type="PROSITE" id="PS00866">
    <property type="entry name" value="CPSASE_1"/>
    <property type="match status" value="1"/>
</dbReference>
<feature type="domain" description="ATP-grasp" evidence="7">
    <location>
        <begin position="230"/>
        <end position="430"/>
    </location>
</feature>
<dbReference type="PROSITE" id="PS00867">
    <property type="entry name" value="CPSASE_2"/>
    <property type="match status" value="1"/>
</dbReference>
<evidence type="ECO:0000259" key="10">
    <source>
        <dbReference type="PROSITE" id="PS50989"/>
    </source>
</evidence>
<dbReference type="InterPro" id="IPR011762">
    <property type="entry name" value="COA_CT_N"/>
</dbReference>
<gene>
    <name evidence="11" type="ORF">GCK32_000589</name>
</gene>
<dbReference type="InterPro" id="IPR011054">
    <property type="entry name" value="Rudment_hybrid_motif"/>
</dbReference>
<evidence type="ECO:0000256" key="4">
    <source>
        <dbReference type="ARBA" id="ARBA00022840"/>
    </source>
</evidence>
<dbReference type="InterPro" id="IPR011763">
    <property type="entry name" value="COA_CT_C"/>
</dbReference>
<keyword evidence="4 6" id="KW-0067">ATP-binding</keyword>
<dbReference type="EMBL" id="WIXE01016760">
    <property type="protein sequence ID" value="KAK5972340.1"/>
    <property type="molecule type" value="Genomic_DNA"/>
</dbReference>
<dbReference type="InterPro" id="IPR013815">
    <property type="entry name" value="ATP_grasp_subdomain_1"/>
</dbReference>
<evidence type="ECO:0000256" key="6">
    <source>
        <dbReference type="PROSITE-ProRule" id="PRU00409"/>
    </source>
</evidence>
<dbReference type="SUPFAM" id="SSF52440">
    <property type="entry name" value="PreATP-grasp domain"/>
    <property type="match status" value="1"/>
</dbReference>
<dbReference type="GO" id="GO:0046872">
    <property type="term" value="F:metal ion binding"/>
    <property type="evidence" value="ECO:0007669"/>
    <property type="project" value="InterPro"/>
</dbReference>
<dbReference type="InterPro" id="IPR049074">
    <property type="entry name" value="ACCA_BT"/>
</dbReference>
<evidence type="ECO:0000259" key="7">
    <source>
        <dbReference type="PROSITE" id="PS50975"/>
    </source>
</evidence>
<feature type="domain" description="CoA carboxyltransferase C-terminal" evidence="10">
    <location>
        <begin position="1862"/>
        <end position="2125"/>
    </location>
</feature>
<dbReference type="Proteomes" id="UP001331761">
    <property type="component" value="Unassembled WGS sequence"/>
</dbReference>
<dbReference type="Pfam" id="PF08326">
    <property type="entry name" value="ACC_central"/>
    <property type="match status" value="1"/>
</dbReference>
<proteinExistence type="predicted"/>
<dbReference type="InterPro" id="IPR029045">
    <property type="entry name" value="ClpP/crotonase-like_dom_sf"/>
</dbReference>
<dbReference type="Pfam" id="PF21385">
    <property type="entry name" value="ACCA_BT"/>
    <property type="match status" value="1"/>
</dbReference>
<dbReference type="SUPFAM" id="SSF52096">
    <property type="entry name" value="ClpP/crotonase"/>
    <property type="match status" value="2"/>
</dbReference>
<dbReference type="InterPro" id="IPR049076">
    <property type="entry name" value="ACCA"/>
</dbReference>
<dbReference type="Pfam" id="PF02785">
    <property type="entry name" value="Biotin_carb_C"/>
    <property type="match status" value="1"/>
</dbReference>
<dbReference type="Gene3D" id="3.40.50.20">
    <property type="match status" value="1"/>
</dbReference>
<dbReference type="Pfam" id="PF00289">
    <property type="entry name" value="Biotin_carb_N"/>
    <property type="match status" value="1"/>
</dbReference>
<protein>
    <submittedName>
        <fullName evidence="11">Acetyl-CoA carboxylase</fullName>
    </submittedName>
</protein>
<dbReference type="InterPro" id="IPR011764">
    <property type="entry name" value="Biotin_carboxylation_dom"/>
</dbReference>
<evidence type="ECO:0000256" key="5">
    <source>
        <dbReference type="ARBA" id="ARBA00023267"/>
    </source>
</evidence>
<dbReference type="GO" id="GO:0005524">
    <property type="term" value="F:ATP binding"/>
    <property type="evidence" value="ECO:0007669"/>
    <property type="project" value="UniProtKB-UniRule"/>
</dbReference>
<dbReference type="PANTHER" id="PTHR45728:SF3">
    <property type="entry name" value="ACETYL-COA CARBOXYLASE"/>
    <property type="match status" value="1"/>
</dbReference>
<dbReference type="SMART" id="SM00878">
    <property type="entry name" value="Biotin_carb_C"/>
    <property type="match status" value="1"/>
</dbReference>
<evidence type="ECO:0000256" key="1">
    <source>
        <dbReference type="ARBA" id="ARBA00001953"/>
    </source>
</evidence>
<dbReference type="Gene3D" id="2.40.460.10">
    <property type="entry name" value="Biotin dependent carboxylase carboxyltransferase"/>
    <property type="match status" value="1"/>
</dbReference>
<dbReference type="Gene3D" id="3.30.470.20">
    <property type="entry name" value="ATP-grasp fold, B domain"/>
    <property type="match status" value="1"/>
</dbReference>
<dbReference type="GO" id="GO:0005739">
    <property type="term" value="C:mitochondrion"/>
    <property type="evidence" value="ECO:0007669"/>
    <property type="project" value="TreeGrafter"/>
</dbReference>
<dbReference type="GO" id="GO:0006633">
    <property type="term" value="P:fatty acid biosynthetic process"/>
    <property type="evidence" value="ECO:0007669"/>
    <property type="project" value="InterPro"/>
</dbReference>
<sequence length="2267" mass="257614">MVVFIAMMSEIQIRQPFCVRYNSGSMTHNIMSGPERRTIHMSHYKGGSLKDKLDQGDKVFKTVEDFVNTYVEDASKRRPIKKMLVATNGIAAVRCILSIRKLLMQLFRNDRIIKFICLTTEQEIRSNAEYLKLADHFVFSPGGDNRNNYANVEEIVNHAVEKGVDAVWAGWGHASENPELPKQLAARGIVFIGPPSSAMFSLGDKIASTIIAQTLDIPTIEWSGSGLRLELSERKEGEQVTVTRDLFNQATVSDLYEGLRALEKHKIGYPLMIKASEGGGGKGIRKCKNEADFKENFVQVQTEVPGSPIFIMKCVENARHIEVQLIADRYENVIPVFTRDCSIQRRCQKIIEEAPASIAPKETLRRMQEDAVKIAKLVGYESAGTVEYMYLPDEDKYFFLELNPRLQVEHPCTEMLASINIPAIQMQIAMGLPLNRITDIRLFYGLDRYGTTPLPDEIVLTDTEYSVIAARITSEDPEDFFRPSTGSVEVLNFRSAQNVWGYFSVSSAGKVHEFADSQFGHLFARGRTRHEAVSVMLCALQELELRASFASQVSYLVDMLKEPDFTENRFNTQWLDNRIANKVLQKVPLPKHEMIAISSAVIGHARVTAAFNNFRNAVERGQVLPTKDLTETFLFDLVKDMSIYKVTVTRSGALNYIVSLNGGKTQVEIRLLGDGSLLVTHQERSYTCNLEETSDKFKVTIGRSIVVFEKDNDPSILKSPYTGKLLGYKKQNREWVGVGAVYASVESMKLVFNVEVKKAPGRLEHIAKEGDLLYPGSVIARLVDQKDSEKYRPKPFLESFAEWAEFSDNEHVIPETKKHNMCFDMCMNVLKGSIPPGADFSMTALVEELFCYLESPTLPFALFKQALNPMVNRLPEKYSAKIKEIVEVDSFENFVLVKSVLDDYFGSLSHTEWEMAKAVCNTVYQICERFKNGLLSNTGYVLNLLLDEYKQCEKFFEGRAYDDAVALLNEEFGTDKDLVVAMIYSHTQLKGKNKLMLALLKAVENRGMHLVAPLVNNLREIGNMFHTDEVCNQARQLLLQNSRVKYRKFLNKIVWDIEKVNLRDRDMKEVLSVNDAVAKLRSLFEKMMDSGMNPKDLYTSSPWVHKVIHEFFFDEKLADFAIRAYIGLYFAVDDVTCTELPCASYDAKVYDFFVDNSSLVHYMISPSVDSNHYLSIVKISVNRDTFIQTLTHENLINCLINKFSECGIKSNGIRSQLRVTLLVNVIQPISHTESKHSNREAQLEELPVQSDYDDLLVTEAESASNVISSALSQKLTAVDILTYVLVCNPYKPLMQVDLLGAERLELWRIPADARLVSDRLSNLCVFKYDDPDKRFSRLFVRELLEIPIRSVDEGFDLIEDTVSAQLDSACGAINVTMRKFKKNIYVSNHVFIYVSFPKMPYSFMCEHQHELDVAFREAIKQQRSVLYKHHVTEVEIVYTKRPENGGVRQFWKRRVKFLDETGVTPEFGIYDEHKGAIFPQKLSHLLYGNKLEIHEKIKKIEKKRSLTRASGTTYVYDYPTLIGRACLEEWKKLQDRSEGLEGPERNLFQQQLDMLTEEQRMAYYNGDYRQFFSEEELVVKDEHIVRISDREELKQRADNCNNETGMVAWQLKLFTPEKPYGYSIIAIANDITFQSGSFATPEDTVYSLASEYSRKNKLPRVNVSCNSGARIGLSEDVSKVFRAKFKDPNNPEEGFEYLYVDASEEQALKDQIVYEKMPNGLLKLKAVVGKPNENIGVENLQGSGMIAGETSAAYDEVPTYCLVTGRTVGIGAYTARLAHRIVQTRSSHLILTGAPALNTLLGKEVYTSNNQLGGIQIMYKNGVTHAVVNDDFEGICKIIRWMSYLPDEVPTFPYRRYIGFDSSPRLVQFTVEPNKPYDIRQLIDSRDSEHIRGICDSNSFDEIMNEWAKTIIAGRARICGIPIGVVSSELRNVMSVNPADPASPNSQSVEVHQAGQVWYPDSAFKTAEVIGDFNREGLPLLFIASLRGFSGGQRDMFEMVLKFGAHIVDALRQYQRPVIIYIPCQGELRGGAWVVLDSKINPGFISMVADRESRGGILEPNAIVGIKFRDDKLLALQKRNDELMQQLDAQLVEAIKEHGVDSVEANHIRNLIAKRSNDLKKAYRGVTVELADLHDRSERMIAKKAVQHVVDLANTRNLFAQIFSLETAKVHLCEMYLERADRHTTRQDAYKWLTKCFEQFREGASSLPLAEQQQCLEEFVASRNFRMHLDQIRAQSMERDLLTMSEEEMRNMMRLVKQCAARRSIAL</sequence>
<dbReference type="PANTHER" id="PTHR45728">
    <property type="entry name" value="ACETYL-COA CARBOXYLASE, ISOFORM A"/>
    <property type="match status" value="1"/>
</dbReference>
<evidence type="ECO:0000259" key="8">
    <source>
        <dbReference type="PROSITE" id="PS50979"/>
    </source>
</evidence>
<dbReference type="SUPFAM" id="SSF51230">
    <property type="entry name" value="Single hybrid motif"/>
    <property type="match status" value="1"/>
</dbReference>
<dbReference type="PROSITE" id="PS50979">
    <property type="entry name" value="BC"/>
    <property type="match status" value="1"/>
</dbReference>
<dbReference type="InterPro" id="IPR005479">
    <property type="entry name" value="CPAse_ATP-bd"/>
</dbReference>
<dbReference type="InterPro" id="IPR005481">
    <property type="entry name" value="BC-like_N"/>
</dbReference>
<dbReference type="GO" id="GO:0003989">
    <property type="term" value="F:acetyl-CoA carboxylase activity"/>
    <property type="evidence" value="ECO:0007669"/>
    <property type="project" value="InterPro"/>
</dbReference>
<dbReference type="SUPFAM" id="SSF56059">
    <property type="entry name" value="Glutathione synthetase ATP-binding domain-like"/>
    <property type="match status" value="1"/>
</dbReference>
<reference evidence="11 12" key="1">
    <citation type="submission" date="2019-10" db="EMBL/GenBank/DDBJ databases">
        <title>Assembly and Annotation for the nematode Trichostrongylus colubriformis.</title>
        <authorList>
            <person name="Martin J."/>
        </authorList>
    </citation>
    <scope>NUCLEOTIDE SEQUENCE [LARGE SCALE GENOMIC DNA]</scope>
    <source>
        <strain evidence="11">G859</strain>
        <tissue evidence="11">Whole worm</tissue>
    </source>
</reference>
<dbReference type="Gene3D" id="2.40.50.100">
    <property type="match status" value="1"/>
</dbReference>
<dbReference type="InterPro" id="IPR013537">
    <property type="entry name" value="AcCoA_COase_cen"/>
</dbReference>
<organism evidence="11 12">
    <name type="scientific">Trichostrongylus colubriformis</name>
    <name type="common">Black scour worm</name>
    <dbReference type="NCBI Taxonomy" id="6319"/>
    <lineage>
        <taxon>Eukaryota</taxon>
        <taxon>Metazoa</taxon>
        <taxon>Ecdysozoa</taxon>
        <taxon>Nematoda</taxon>
        <taxon>Chromadorea</taxon>
        <taxon>Rhabditida</taxon>
        <taxon>Rhabditina</taxon>
        <taxon>Rhabditomorpha</taxon>
        <taxon>Strongyloidea</taxon>
        <taxon>Trichostrongylidae</taxon>
        <taxon>Trichostrongylus</taxon>
    </lineage>
</organism>
<dbReference type="Pfam" id="PF01039">
    <property type="entry name" value="Carboxyl_trans"/>
    <property type="match status" value="1"/>
</dbReference>
<evidence type="ECO:0000256" key="3">
    <source>
        <dbReference type="ARBA" id="ARBA00022741"/>
    </source>
</evidence>
<feature type="domain" description="Biotin carboxylation" evidence="8">
    <location>
        <begin position="79"/>
        <end position="580"/>
    </location>
</feature>
<dbReference type="Gene3D" id="3.90.1770.10">
    <property type="entry name" value="PreATP-grasp domain"/>
    <property type="match status" value="1"/>
</dbReference>
<keyword evidence="3 6" id="KW-0547">Nucleotide-binding</keyword>
<keyword evidence="5" id="KW-0092">Biotin</keyword>
<evidence type="ECO:0000313" key="12">
    <source>
        <dbReference type="Proteomes" id="UP001331761"/>
    </source>
</evidence>
<dbReference type="PROSITE" id="PS50980">
    <property type="entry name" value="COA_CT_NTER"/>
    <property type="match status" value="1"/>
</dbReference>
<keyword evidence="12" id="KW-1185">Reference proteome</keyword>
<comment type="cofactor">
    <cofactor evidence="1">
        <name>biotin</name>
        <dbReference type="ChEBI" id="CHEBI:57586"/>
    </cofactor>
</comment>
<evidence type="ECO:0000256" key="2">
    <source>
        <dbReference type="ARBA" id="ARBA00022598"/>
    </source>
</evidence>
<dbReference type="InterPro" id="IPR011053">
    <property type="entry name" value="Single_hybrid_motif"/>
</dbReference>
<comment type="caution">
    <text evidence="11">The sequence shown here is derived from an EMBL/GenBank/DDBJ whole genome shotgun (WGS) entry which is preliminary data.</text>
</comment>
<dbReference type="Gene3D" id="3.90.226.10">
    <property type="entry name" value="2-enoyl-CoA Hydratase, Chain A, domain 1"/>
    <property type="match status" value="2"/>
</dbReference>
<dbReference type="PROSITE" id="PS50989">
    <property type="entry name" value="COA_CT_CTER"/>
    <property type="match status" value="1"/>
</dbReference>
<dbReference type="SUPFAM" id="SSF51246">
    <property type="entry name" value="Rudiment single hybrid motif"/>
    <property type="match status" value="1"/>
</dbReference>
<evidence type="ECO:0000259" key="9">
    <source>
        <dbReference type="PROSITE" id="PS50980"/>
    </source>
</evidence>
<dbReference type="InterPro" id="IPR016185">
    <property type="entry name" value="PreATP-grasp_dom_sf"/>
</dbReference>
<dbReference type="FunFam" id="2.40.50.100:FF:000005">
    <property type="entry name" value="Acetyl-CoA carboxylase 1"/>
    <property type="match status" value="1"/>
</dbReference>
<dbReference type="FunFam" id="3.30.1490.20:FF:000003">
    <property type="entry name" value="acetyl-CoA carboxylase isoform X1"/>
    <property type="match status" value="1"/>
</dbReference>
<keyword evidence="2" id="KW-0436">Ligase</keyword>
<dbReference type="InterPro" id="IPR011761">
    <property type="entry name" value="ATP-grasp"/>
</dbReference>
<dbReference type="Pfam" id="PF02786">
    <property type="entry name" value="CPSase_L_D2"/>
    <property type="match status" value="1"/>
</dbReference>
<dbReference type="PROSITE" id="PS50975">
    <property type="entry name" value="ATP_GRASP"/>
    <property type="match status" value="1"/>
</dbReference>
<accession>A0AAN8FLZ7</accession>